<sequence length="198" mass="20484">MGAYTRVATVAATLLCLGCSGPVVDTGEKPPATSTSTTPAPPPPQPSLVHLVNNFDYAAAQADGTTAYYFTSPSGRWRCAIVPRVTAGCQTASQSALGITGAPSTVPGTDGEASTPNVIEVPKEGEPRFSAVPGPAFARPDGTPVVLPFNRVLSVAGFRCNVQEESGVSCMSDKTTRGFTFSPEAFTWQYVDVPADAP</sequence>
<keyword evidence="2" id="KW-0732">Signal</keyword>
<dbReference type="AlphaFoldDB" id="A0A7I7QV28"/>
<keyword evidence="4" id="KW-1185">Reference proteome</keyword>
<dbReference type="Proteomes" id="UP000467193">
    <property type="component" value="Chromosome"/>
</dbReference>
<feature type="chain" id="PRO_5029640377" description="Lipoprotein" evidence="2">
    <location>
        <begin position="26"/>
        <end position="198"/>
    </location>
</feature>
<evidence type="ECO:0000313" key="4">
    <source>
        <dbReference type="Proteomes" id="UP000467193"/>
    </source>
</evidence>
<feature type="signal peptide" evidence="2">
    <location>
        <begin position="1"/>
        <end position="25"/>
    </location>
</feature>
<organism evidence="3 4">
    <name type="scientific">Mycolicibacterium sediminis</name>
    <dbReference type="NCBI Taxonomy" id="1286180"/>
    <lineage>
        <taxon>Bacteria</taxon>
        <taxon>Bacillati</taxon>
        <taxon>Actinomycetota</taxon>
        <taxon>Actinomycetes</taxon>
        <taxon>Mycobacteriales</taxon>
        <taxon>Mycobacteriaceae</taxon>
        <taxon>Mycolicibacterium</taxon>
    </lineage>
</organism>
<dbReference type="KEGG" id="msei:MSEDJ_42280"/>
<protein>
    <recommendedName>
        <fullName evidence="5">Lipoprotein</fullName>
    </recommendedName>
</protein>
<reference evidence="3 4" key="1">
    <citation type="journal article" date="2019" name="Emerg. Microbes Infect.">
        <title>Comprehensive subspecies identification of 175 nontuberculous mycobacteria species based on 7547 genomic profiles.</title>
        <authorList>
            <person name="Matsumoto Y."/>
            <person name="Kinjo T."/>
            <person name="Motooka D."/>
            <person name="Nabeya D."/>
            <person name="Jung N."/>
            <person name="Uechi K."/>
            <person name="Horii T."/>
            <person name="Iida T."/>
            <person name="Fujita J."/>
            <person name="Nakamura S."/>
        </authorList>
    </citation>
    <scope>NUCLEOTIDE SEQUENCE [LARGE SCALE GENOMIC DNA]</scope>
    <source>
        <strain evidence="3 4">JCM 17899</strain>
    </source>
</reference>
<dbReference type="EMBL" id="AP022588">
    <property type="protein sequence ID" value="BBY30132.1"/>
    <property type="molecule type" value="Genomic_DNA"/>
</dbReference>
<name>A0A7I7QV28_9MYCO</name>
<evidence type="ECO:0000256" key="2">
    <source>
        <dbReference type="SAM" id="SignalP"/>
    </source>
</evidence>
<feature type="region of interest" description="Disordered" evidence="1">
    <location>
        <begin position="27"/>
        <end position="46"/>
    </location>
</feature>
<evidence type="ECO:0000256" key="1">
    <source>
        <dbReference type="SAM" id="MobiDB-lite"/>
    </source>
</evidence>
<proteinExistence type="predicted"/>
<evidence type="ECO:0008006" key="5">
    <source>
        <dbReference type="Google" id="ProtNLM"/>
    </source>
</evidence>
<gene>
    <name evidence="3" type="ORF">MSEDJ_42280</name>
</gene>
<accession>A0A7I7QV28</accession>
<evidence type="ECO:0000313" key="3">
    <source>
        <dbReference type="EMBL" id="BBY30132.1"/>
    </source>
</evidence>